<dbReference type="Pfam" id="PF02585">
    <property type="entry name" value="PIG-L"/>
    <property type="match status" value="1"/>
</dbReference>
<evidence type="ECO:0000313" key="3">
    <source>
        <dbReference type="EMBL" id="NJQ05596.1"/>
    </source>
</evidence>
<dbReference type="GO" id="GO:0016811">
    <property type="term" value="F:hydrolase activity, acting on carbon-nitrogen (but not peptide) bonds, in linear amides"/>
    <property type="evidence" value="ECO:0007669"/>
    <property type="project" value="TreeGrafter"/>
</dbReference>
<dbReference type="Proteomes" id="UP000578686">
    <property type="component" value="Unassembled WGS sequence"/>
</dbReference>
<proteinExistence type="predicted"/>
<dbReference type="PANTHER" id="PTHR12993">
    <property type="entry name" value="N-ACETYLGLUCOSAMINYL-PHOSPHATIDYLINOSITOL DE-N-ACETYLASE-RELATED"/>
    <property type="match status" value="1"/>
</dbReference>
<dbReference type="InterPro" id="IPR024078">
    <property type="entry name" value="LmbE-like_dom_sf"/>
</dbReference>
<dbReference type="EMBL" id="JAAVJD010000042">
    <property type="protein sequence ID" value="NJQ05596.1"/>
    <property type="molecule type" value="Genomic_DNA"/>
</dbReference>
<keyword evidence="1" id="KW-0862">Zinc</keyword>
<protein>
    <submittedName>
        <fullName evidence="3">PIG-L family deacetylase</fullName>
    </submittedName>
</protein>
<evidence type="ECO:0000256" key="2">
    <source>
        <dbReference type="SAM" id="MobiDB-lite"/>
    </source>
</evidence>
<evidence type="ECO:0000256" key="1">
    <source>
        <dbReference type="ARBA" id="ARBA00022833"/>
    </source>
</evidence>
<gene>
    <name evidence="3" type="ORF">HCN56_08430</name>
</gene>
<accession>A0A7X6HYG4</accession>
<organism evidence="3 4">
    <name type="scientific">Streptomyces lonarensis</name>
    <dbReference type="NCBI Taxonomy" id="700599"/>
    <lineage>
        <taxon>Bacteria</taxon>
        <taxon>Bacillati</taxon>
        <taxon>Actinomycetota</taxon>
        <taxon>Actinomycetes</taxon>
        <taxon>Kitasatosporales</taxon>
        <taxon>Streptomycetaceae</taxon>
        <taxon>Streptomyces</taxon>
    </lineage>
</organism>
<dbReference type="GO" id="GO:0016137">
    <property type="term" value="P:glycoside metabolic process"/>
    <property type="evidence" value="ECO:0007669"/>
    <property type="project" value="UniProtKB-ARBA"/>
</dbReference>
<evidence type="ECO:0000313" key="4">
    <source>
        <dbReference type="Proteomes" id="UP000578686"/>
    </source>
</evidence>
<keyword evidence="4" id="KW-1185">Reference proteome</keyword>
<dbReference type="SUPFAM" id="SSF102588">
    <property type="entry name" value="LmbE-like"/>
    <property type="match status" value="1"/>
</dbReference>
<dbReference type="PANTHER" id="PTHR12993:SF29">
    <property type="entry name" value="BLR3841 PROTEIN"/>
    <property type="match status" value="1"/>
</dbReference>
<comment type="caution">
    <text evidence="3">The sequence shown here is derived from an EMBL/GenBank/DDBJ whole genome shotgun (WGS) entry which is preliminary data.</text>
</comment>
<feature type="region of interest" description="Disordered" evidence="2">
    <location>
        <begin position="1"/>
        <end position="23"/>
    </location>
</feature>
<name>A0A7X6HYG4_9ACTN</name>
<sequence>MTSPLPERQPADLIQAPGTPESSWRSWERWPHFPAFPLPDAGRVVVVAAHPDDEVLGVGGALCLLVESGVELTVVTLTDGERSHPDSRRITPAELAEVRAGELRRALAALGAADARALRLGLPDTAVARHEEELAHRLVPLLRDTALCLAPWAEDRHGDHEAAGRAAAAAAAVTGTACAYYPVWMWHWARPGDPRVPWDRAARIDLPPAARAAKAAAVRCFTSQIADLGPDPADAAVLPPEELAHHLRDTELVLR</sequence>
<dbReference type="RefSeq" id="WP_167968875.1">
    <property type="nucleotide sequence ID" value="NZ_BHZG01000027.1"/>
</dbReference>
<dbReference type="AlphaFoldDB" id="A0A7X6HYG4"/>
<dbReference type="InterPro" id="IPR003737">
    <property type="entry name" value="GlcNAc_PI_deacetylase-related"/>
</dbReference>
<reference evidence="3 4" key="1">
    <citation type="submission" date="2020-03" db="EMBL/GenBank/DDBJ databases">
        <title>Draft genome of Streptomyces sp. ventii, isolated from the Axial Seamount in the Pacific Ocean, and resequencing of the two type strains Streptomyces lonarensis strain NCL 716 and Streptomyces bohaiensis strain 11A07.</title>
        <authorList>
            <person name="Loughran R.M."/>
            <person name="Pfannmuller K.M."/>
            <person name="Wasson B.J."/>
            <person name="Deadmond M.C."/>
            <person name="Paddock B.E."/>
            <person name="Koyack M.J."/>
            <person name="Gallegos D.A."/>
            <person name="Mitchell E.A."/>
            <person name="Ushijima B."/>
            <person name="Saw J.H."/>
            <person name="Mcphail K.L."/>
            <person name="Videau P."/>
        </authorList>
    </citation>
    <scope>NUCLEOTIDE SEQUENCE [LARGE SCALE GENOMIC DNA]</scope>
    <source>
        <strain evidence="3 4">NCL716</strain>
    </source>
</reference>
<dbReference type="Gene3D" id="3.40.50.10320">
    <property type="entry name" value="LmbE-like"/>
    <property type="match status" value="1"/>
</dbReference>